<dbReference type="PANTHER" id="PTHR32114">
    <property type="entry name" value="ABC TRANSPORTER ABCH.3"/>
    <property type="match status" value="1"/>
</dbReference>
<keyword evidence="4" id="KW-1185">Reference proteome</keyword>
<evidence type="ECO:0000256" key="1">
    <source>
        <dbReference type="SAM" id="Coils"/>
    </source>
</evidence>
<feature type="coiled-coil region" evidence="1">
    <location>
        <begin position="410"/>
        <end position="520"/>
    </location>
</feature>
<keyword evidence="1" id="KW-0175">Coiled coil</keyword>
<evidence type="ECO:0000259" key="2">
    <source>
        <dbReference type="Pfam" id="PF13476"/>
    </source>
</evidence>
<organism evidence="3 4">
    <name type="scientific">Salegentibacter mishustinae</name>
    <dbReference type="NCBI Taxonomy" id="270918"/>
    <lineage>
        <taxon>Bacteria</taxon>
        <taxon>Pseudomonadati</taxon>
        <taxon>Bacteroidota</taxon>
        <taxon>Flavobacteriia</taxon>
        <taxon>Flavobacteriales</taxon>
        <taxon>Flavobacteriaceae</taxon>
        <taxon>Salegentibacter</taxon>
    </lineage>
</organism>
<gene>
    <name evidence="3" type="ORF">APR42_04925</name>
</gene>
<reference evidence="3" key="1">
    <citation type="submission" date="2015-10" db="EMBL/GenBank/DDBJ databases">
        <title>Draft genome sequence of Salegentibacter mishustinae KCTC 12263.</title>
        <authorList>
            <person name="Lin W."/>
            <person name="Zheng Q."/>
        </authorList>
    </citation>
    <scope>NUCLEOTIDE SEQUENCE [LARGE SCALE GENOMIC DNA]</scope>
    <source>
        <strain evidence="3">KCTC 12263</strain>
    </source>
</reference>
<dbReference type="InterPro" id="IPR027417">
    <property type="entry name" value="P-loop_NTPase"/>
</dbReference>
<dbReference type="STRING" id="270918.APR42_04925"/>
<protein>
    <recommendedName>
        <fullName evidence="2">Rad50/SbcC-type AAA domain-containing protein</fullName>
    </recommendedName>
</protein>
<feature type="domain" description="Rad50/SbcC-type AAA" evidence="2">
    <location>
        <begin position="6"/>
        <end position="277"/>
    </location>
</feature>
<evidence type="ECO:0000313" key="3">
    <source>
        <dbReference type="EMBL" id="KRG29280.1"/>
    </source>
</evidence>
<feature type="coiled-coil region" evidence="1">
    <location>
        <begin position="221"/>
        <end position="368"/>
    </location>
</feature>
<dbReference type="OrthoDB" id="9795626at2"/>
<feature type="coiled-coil region" evidence="1">
    <location>
        <begin position="545"/>
        <end position="600"/>
    </location>
</feature>
<dbReference type="Pfam" id="PF13558">
    <property type="entry name" value="SbcC_Walker_B"/>
    <property type="match status" value="1"/>
</dbReference>
<dbReference type="Proteomes" id="UP000051643">
    <property type="component" value="Unassembled WGS sequence"/>
</dbReference>
<name>A0A0Q9Z8J6_9FLAO</name>
<dbReference type="AlphaFoldDB" id="A0A0Q9Z8J6"/>
<feature type="coiled-coil region" evidence="1">
    <location>
        <begin position="691"/>
        <end position="721"/>
    </location>
</feature>
<dbReference type="SUPFAM" id="SSF52540">
    <property type="entry name" value="P-loop containing nucleoside triphosphate hydrolases"/>
    <property type="match status" value="1"/>
</dbReference>
<proteinExistence type="predicted"/>
<dbReference type="RefSeq" id="WP_057481756.1">
    <property type="nucleotide sequence ID" value="NZ_BMWR01000003.1"/>
</dbReference>
<comment type="caution">
    <text evidence="3">The sequence shown here is derived from an EMBL/GenBank/DDBJ whole genome shotgun (WGS) entry which is preliminary data.</text>
</comment>
<dbReference type="Pfam" id="PF13476">
    <property type="entry name" value="AAA_23"/>
    <property type="match status" value="1"/>
</dbReference>
<dbReference type="EMBL" id="LKTP01000012">
    <property type="protein sequence ID" value="KRG29280.1"/>
    <property type="molecule type" value="Genomic_DNA"/>
</dbReference>
<evidence type="ECO:0000313" key="4">
    <source>
        <dbReference type="Proteomes" id="UP000051643"/>
    </source>
</evidence>
<dbReference type="PANTHER" id="PTHR32114:SF2">
    <property type="entry name" value="ABC TRANSPORTER ABCH.3"/>
    <property type="match status" value="1"/>
</dbReference>
<dbReference type="InterPro" id="IPR038729">
    <property type="entry name" value="Rad50/SbcC_AAA"/>
</dbReference>
<sequence>MKILSIAFKNINSLKGENFIDFEAAPFSGNTLFAITGPTGSGKSSILDVISLALFNQVPRLGKISKKEIREKGAILTRNQKEAYAKVTFETGSGRYTSSWSIEVNRNGNLNDYNMEIANLQDNSLLDLKKSEVPGKNEELIGLNYDQFIKSVLLAQGDFAKFLSAKKEERGELLEKITGTGIYRQLGIMAFERFKAETKEIESQQNEIKLFESYLLSKEDLDTFKKDLEEKTTQTESLQKDLKLIEKQLDLKENIKKQEKEISGLQEEESKLNQQLKAFEAEYGEALNQHEKLQPIAEDLQSWNRFQQELQSLKENLGKTSEKIEANKENTSGFIQRVKGFVQEDVSAENLKEKLNLFTEKIVRLQDEKTSLGRDYKSKLQLFKTEIRELKLKFPENDLQTGKKLLEEFQAEQLQQKQQLEIDLKEVDLEKLISEKARLKNDLEKAREARQFSEKKLQLEENSNKLTKDIQAYQPELEALPKVIEKEENLLISLKKDLEILQLKKENQLKTAKLEELRNSLKIGEACPLCGSKEHPYSEHLPEFEDKLEVKISAKNNELEEQNKKLIQAQLKFAHLEESLKKAKKDLTEIENQVSENKKLFSEKYPDFNLAEKINWETYIAKINTKIESLDAFETTQQKLSAIATGLPILEELDQILQQGKLLQQQLQASYSGNNIVQDSRELLDKWNALIHEKNYLKENEKEQKEQLSQQSKRYDKLLEKLQPEIIKQGFESIEKAFSALLPGNKFLELKDKKDNILKQKSIASTGISTLQKQLKQFKENESQRTAEDLATEQSKKQGEFEQAKSTCEELRRKLENNNEYLSRLKQLEKQIAEKEKQSKRWRLLNTLIGDRQGKKFNDFAQDLTLSQLIHLANVRLKDLSERYKIDKANEDEDDGLVTIDEDMGGQRRSVKTLSGGETFLLSLSLALALSDLASRNVEINSLFIDEGFGTLDPETLDQTLDTLEKLQAESGKTIGIISHVASLKERIATQIQLTRNGQGYSSLTVKL</sequence>
<dbReference type="Gene3D" id="3.40.50.300">
    <property type="entry name" value="P-loop containing nucleotide triphosphate hydrolases"/>
    <property type="match status" value="2"/>
</dbReference>
<feature type="coiled-coil region" evidence="1">
    <location>
        <begin position="801"/>
        <end position="845"/>
    </location>
</feature>
<accession>A0A0Q9Z8J6</accession>